<evidence type="ECO:0000313" key="1">
    <source>
        <dbReference type="EMBL" id="SGZ22984.1"/>
    </source>
</evidence>
<evidence type="ECO:0000313" key="2">
    <source>
        <dbReference type="Proteomes" id="UP000249464"/>
    </source>
</evidence>
<name>A0A2X0MNL4_9BASI</name>
<keyword evidence="2" id="KW-1185">Reference proteome</keyword>
<dbReference type="EMBL" id="FQNC01000084">
    <property type="protein sequence ID" value="SGZ22984.1"/>
    <property type="molecule type" value="Genomic_DNA"/>
</dbReference>
<protein>
    <submittedName>
        <fullName evidence="1">BQ5605_C022g09570 protein</fullName>
    </submittedName>
</protein>
<proteinExistence type="predicted"/>
<sequence length="82" mass="9158">MFPSIDPNGGILANAVYCLARNCIRTWARMNIIDEHSLGHMCRAHASLGPDLPEAPTHHLHLRLRLNSYILPSLVHRPPISS</sequence>
<dbReference type="AlphaFoldDB" id="A0A2X0MNL4"/>
<accession>A0A2X0MNL4</accession>
<organism evidence="1 2">
    <name type="scientific">Microbotryum silenes-dioicae</name>
    <dbReference type="NCBI Taxonomy" id="796604"/>
    <lineage>
        <taxon>Eukaryota</taxon>
        <taxon>Fungi</taxon>
        <taxon>Dikarya</taxon>
        <taxon>Basidiomycota</taxon>
        <taxon>Pucciniomycotina</taxon>
        <taxon>Microbotryomycetes</taxon>
        <taxon>Microbotryales</taxon>
        <taxon>Microbotryaceae</taxon>
        <taxon>Microbotryum</taxon>
    </lineage>
</organism>
<gene>
    <name evidence="1" type="primary">BQ5605_C022g09570</name>
    <name evidence="1" type="ORF">BQ5605_C022G09570</name>
</gene>
<dbReference type="Proteomes" id="UP000249464">
    <property type="component" value="Unassembled WGS sequence"/>
</dbReference>
<reference evidence="1 2" key="1">
    <citation type="submission" date="2016-11" db="EMBL/GenBank/DDBJ databases">
        <authorList>
            <person name="Jaros S."/>
            <person name="Januszkiewicz K."/>
            <person name="Wedrychowicz H."/>
        </authorList>
    </citation>
    <scope>NUCLEOTIDE SEQUENCE [LARGE SCALE GENOMIC DNA]</scope>
</reference>